<keyword evidence="1" id="KW-1133">Transmembrane helix</keyword>
<evidence type="ECO:0000256" key="1">
    <source>
        <dbReference type="SAM" id="Phobius"/>
    </source>
</evidence>
<dbReference type="RefSeq" id="WP_029706012.1">
    <property type="nucleotide sequence ID" value="NZ_CP019239.1"/>
</dbReference>
<gene>
    <name evidence="2" type="ORF">RS694_05890</name>
</gene>
<evidence type="ECO:0000313" key="2">
    <source>
        <dbReference type="EMBL" id="APW42108.1"/>
    </source>
</evidence>
<organism evidence="2 3">
    <name type="scientific">Rhodoferax saidenbachensis</name>
    <dbReference type="NCBI Taxonomy" id="1484693"/>
    <lineage>
        <taxon>Bacteria</taxon>
        <taxon>Pseudomonadati</taxon>
        <taxon>Pseudomonadota</taxon>
        <taxon>Betaproteobacteria</taxon>
        <taxon>Burkholderiales</taxon>
        <taxon>Comamonadaceae</taxon>
        <taxon>Rhodoferax</taxon>
    </lineage>
</organism>
<dbReference type="KEGG" id="rsb:RS694_05890"/>
<evidence type="ECO:0000313" key="3">
    <source>
        <dbReference type="Proteomes" id="UP000186110"/>
    </source>
</evidence>
<keyword evidence="1" id="KW-0472">Membrane</keyword>
<protein>
    <recommendedName>
        <fullName evidence="4">DUF304 domain-containing protein</fullName>
    </recommendedName>
</protein>
<feature type="transmembrane region" description="Helical" evidence="1">
    <location>
        <begin position="37"/>
        <end position="56"/>
    </location>
</feature>
<reference evidence="2 3" key="1">
    <citation type="submission" date="2017-01" db="EMBL/GenBank/DDBJ databases">
        <authorList>
            <person name="Mah S.A."/>
            <person name="Swanson W.J."/>
            <person name="Moy G.W."/>
            <person name="Vacquier V.D."/>
        </authorList>
    </citation>
    <scope>NUCLEOTIDE SEQUENCE [LARGE SCALE GENOMIC DNA]</scope>
    <source>
        <strain evidence="2 3">DSM 22694</strain>
    </source>
</reference>
<keyword evidence="3" id="KW-1185">Reference proteome</keyword>
<name>A0A1P8K7Y7_9BURK</name>
<evidence type="ECO:0008006" key="4">
    <source>
        <dbReference type="Google" id="ProtNLM"/>
    </source>
</evidence>
<proteinExistence type="predicted"/>
<keyword evidence="1" id="KW-0812">Transmembrane</keyword>
<dbReference type="AlphaFoldDB" id="A0A1P8K7Y7"/>
<dbReference type="EMBL" id="CP019239">
    <property type="protein sequence ID" value="APW42108.1"/>
    <property type="molecule type" value="Genomic_DNA"/>
</dbReference>
<accession>A0A1P8K7Y7</accession>
<dbReference type="Proteomes" id="UP000186110">
    <property type="component" value="Chromosome"/>
</dbReference>
<sequence>MHQQERNEISIQIPRHPGIPFMGVWMLLGSALAPPSITLKAMFVLIIVALLAAWWVSRVEKVVISFHSREATFFYSVFNPVRKSKTISLREFTRVYASPFARNAGWSINLSGPKGQHLLIARLHALFGPSMRDDVVLDICESIAKGLSVFNGGDGMRR</sequence>